<name>A0A8S5VH82_9CAUD</name>
<dbReference type="EMBL" id="BK016265">
    <property type="protein sequence ID" value="DAG05943.1"/>
    <property type="molecule type" value="Genomic_DNA"/>
</dbReference>
<organism evidence="1">
    <name type="scientific">Myoviridae sp. ctkfK18</name>
    <dbReference type="NCBI Taxonomy" id="2825165"/>
    <lineage>
        <taxon>Viruses</taxon>
        <taxon>Duplodnaviria</taxon>
        <taxon>Heunggongvirae</taxon>
        <taxon>Uroviricota</taxon>
        <taxon>Caudoviricetes</taxon>
    </lineage>
</organism>
<proteinExistence type="predicted"/>
<reference evidence="1" key="1">
    <citation type="journal article" date="2021" name="Proc. Natl. Acad. Sci. U.S.A.">
        <title>A Catalog of Tens of Thousands of Viruses from Human Metagenomes Reveals Hidden Associations with Chronic Diseases.</title>
        <authorList>
            <person name="Tisza M.J."/>
            <person name="Buck C.B."/>
        </authorList>
    </citation>
    <scope>NUCLEOTIDE SEQUENCE</scope>
    <source>
        <strain evidence="1">CtkfK18</strain>
    </source>
</reference>
<sequence length="34" mass="4280">MKEKNLSKTSKRLILKMINLKRRKYVRSEFKRKK</sequence>
<accession>A0A8S5VH82</accession>
<evidence type="ECO:0000313" key="1">
    <source>
        <dbReference type="EMBL" id="DAG05943.1"/>
    </source>
</evidence>
<protein>
    <submittedName>
        <fullName evidence="1">Uncharacterized protein</fullName>
    </submittedName>
</protein>